<keyword evidence="1" id="KW-0812">Transmembrane</keyword>
<feature type="domain" description="TadE-like" evidence="2">
    <location>
        <begin position="24"/>
        <end position="61"/>
    </location>
</feature>
<evidence type="ECO:0000313" key="4">
    <source>
        <dbReference type="Proteomes" id="UP000033874"/>
    </source>
</evidence>
<organism evidence="3 4">
    <name type="scientific">Sphingobium chungbukense</name>
    <dbReference type="NCBI Taxonomy" id="56193"/>
    <lineage>
        <taxon>Bacteria</taxon>
        <taxon>Pseudomonadati</taxon>
        <taxon>Pseudomonadota</taxon>
        <taxon>Alphaproteobacteria</taxon>
        <taxon>Sphingomonadales</taxon>
        <taxon>Sphingomonadaceae</taxon>
        <taxon>Sphingobium</taxon>
    </lineage>
</organism>
<dbReference type="PATRIC" id="fig|56193.3.peg.4581"/>
<proteinExistence type="predicted"/>
<comment type="caution">
    <text evidence="3">The sequence shown here is derived from an EMBL/GenBank/DDBJ whole genome shotgun (WGS) entry which is preliminary data.</text>
</comment>
<name>A0A0M3AJP5_9SPHN</name>
<dbReference type="EMBL" id="LBIC01000012">
    <property type="protein sequence ID" value="KKW90080.1"/>
    <property type="molecule type" value="Genomic_DNA"/>
</dbReference>
<dbReference type="Pfam" id="PF07811">
    <property type="entry name" value="TadE"/>
    <property type="match status" value="1"/>
</dbReference>
<dbReference type="Proteomes" id="UP000033874">
    <property type="component" value="Unassembled WGS sequence"/>
</dbReference>
<accession>A0A0M3AJP5</accession>
<reference evidence="3 4" key="1">
    <citation type="submission" date="2015-04" db="EMBL/GenBank/DDBJ databases">
        <title>Genome sequence of aromatic hydrocarbons-degrading Sphingobium chungbukense DJ77.</title>
        <authorList>
            <person name="Kim Y.-C."/>
            <person name="Chae J.-C."/>
        </authorList>
    </citation>
    <scope>NUCLEOTIDE SEQUENCE [LARGE SCALE GENOMIC DNA]</scope>
    <source>
        <strain evidence="3 4">DJ77</strain>
    </source>
</reference>
<gene>
    <name evidence="3" type="ORF">YP76_21785</name>
</gene>
<keyword evidence="1" id="KW-0472">Membrane</keyword>
<dbReference type="AlphaFoldDB" id="A0A0M3AJP5"/>
<dbReference type="InterPro" id="IPR012495">
    <property type="entry name" value="TadE-like_dom"/>
</dbReference>
<evidence type="ECO:0000259" key="2">
    <source>
        <dbReference type="Pfam" id="PF07811"/>
    </source>
</evidence>
<sequence length="227" mass="24621">MRWKGDFSKHVPAWASRLRHTEKGIAVVEFALCLPFVLVATLTAAELANYTVTKMRVSQLALRLADDGSRIGTGDLLSTKQITEAQINDLMTGADLQGSALGLFTNGKVILTSLEPVANPNTTDRYRIRWQRCRGSLSYSSGFGKQGDTNLTGIAINGQTLKAPEGGAIILAEVAYRYQPLVGSRWINLSSMVETAEMYVRDNREYAGPTGGVGIYNPENITASTCS</sequence>
<evidence type="ECO:0000256" key="1">
    <source>
        <dbReference type="SAM" id="Phobius"/>
    </source>
</evidence>
<keyword evidence="4" id="KW-1185">Reference proteome</keyword>
<dbReference type="RefSeq" id="WP_046765701.1">
    <property type="nucleotide sequence ID" value="NZ_LBIC01000012.1"/>
</dbReference>
<dbReference type="STRING" id="56193.YP76_21785"/>
<keyword evidence="1" id="KW-1133">Transmembrane helix</keyword>
<feature type="transmembrane region" description="Helical" evidence="1">
    <location>
        <begin position="25"/>
        <end position="45"/>
    </location>
</feature>
<evidence type="ECO:0000313" key="3">
    <source>
        <dbReference type="EMBL" id="KKW90080.1"/>
    </source>
</evidence>
<protein>
    <submittedName>
        <fullName evidence="3">Tight adherence protein TadE</fullName>
    </submittedName>
</protein>